<dbReference type="Proteomes" id="UP000180252">
    <property type="component" value="Unassembled WGS sequence"/>
</dbReference>
<organism evidence="1 3">
    <name type="scientific">Flavobacterium tructae</name>
    <dbReference type="NCBI Taxonomy" id="1114873"/>
    <lineage>
        <taxon>Bacteria</taxon>
        <taxon>Pseudomonadati</taxon>
        <taxon>Bacteroidota</taxon>
        <taxon>Flavobacteriia</taxon>
        <taxon>Flavobacteriales</taxon>
        <taxon>Flavobacteriaceae</taxon>
        <taxon>Flavobacterium</taxon>
    </lineage>
</organism>
<dbReference type="EMBL" id="MIKE01000022">
    <property type="protein sequence ID" value="OHT45310.1"/>
    <property type="molecule type" value="Genomic_DNA"/>
</dbReference>
<reference evidence="1" key="2">
    <citation type="submission" date="2016-09" db="EMBL/GenBank/DDBJ databases">
        <authorList>
            <person name="Capua I."/>
            <person name="De Benedictis P."/>
            <person name="Joannis T."/>
            <person name="Lombin L.H."/>
            <person name="Cattoli G."/>
        </authorList>
    </citation>
    <scope>NUCLEOTIDE SEQUENCE [LARGE SCALE GENOMIC DNA]</scope>
    <source>
        <strain evidence="1">MSU</strain>
    </source>
</reference>
<sequence>MGKFITGKNLENAIYEIIWEAEQNLLIVSPFIKLDDYFIRLFDNHLNNPNLHILIVFGKNEREINRSLSKNDFDYFRKFLNISIVYVPNLHAKYYGNEKKGVLTSMNLYDYSFKNNVEFGVYSETSILSKFTKNADDEAYQACYDLAEKSEAIYIKRPVYEKKLLSSLLGKNYIKSDVLHDTTDKFYSSPNRNKLRDITTLNDFPFELELGAESKSRPKREEIENPTNGFCIRTGEQITFNMKKPFSYQAYRSWASFGNENYPENFCHKTGKPSHGKTSMRKPIL</sequence>
<dbReference type="InterPro" id="IPR059166">
    <property type="entry name" value="PLD-like_cat"/>
</dbReference>
<evidence type="ECO:0008006" key="5">
    <source>
        <dbReference type="Google" id="ProtNLM"/>
    </source>
</evidence>
<evidence type="ECO:0000313" key="2">
    <source>
        <dbReference type="EMBL" id="OXB17747.1"/>
    </source>
</evidence>
<dbReference type="SUPFAM" id="SSF56024">
    <property type="entry name" value="Phospholipase D/nuclease"/>
    <property type="match status" value="1"/>
</dbReference>
<dbReference type="STRING" id="1278819.BHE19_05545"/>
<accession>A0A1S1J691</accession>
<dbReference type="AlphaFoldDB" id="A0A1S1J691"/>
<dbReference type="CDD" id="cd09176">
    <property type="entry name" value="PLDc_unchar6"/>
    <property type="match status" value="1"/>
</dbReference>
<evidence type="ECO:0000313" key="1">
    <source>
        <dbReference type="EMBL" id="OHT45310.1"/>
    </source>
</evidence>
<reference evidence="2 4" key="3">
    <citation type="submission" date="2016-11" db="EMBL/GenBank/DDBJ databases">
        <title>Whole genomes of Flavobacteriaceae.</title>
        <authorList>
            <person name="Stine C."/>
            <person name="Li C."/>
            <person name="Tadesse D."/>
        </authorList>
    </citation>
    <scope>NUCLEOTIDE SEQUENCE [LARGE SCALE GENOMIC DNA]</scope>
    <source>
        <strain evidence="2 4">ATCC BAA-2541</strain>
    </source>
</reference>
<dbReference type="RefSeq" id="WP_070906616.1">
    <property type="nucleotide sequence ID" value="NZ_JASTTY010000004.1"/>
</dbReference>
<dbReference type="OrthoDB" id="5500241at2"/>
<dbReference type="Gene3D" id="3.30.870.10">
    <property type="entry name" value="Endonuclease Chain A"/>
    <property type="match status" value="1"/>
</dbReference>
<gene>
    <name evidence="2" type="ORF">B0A71_16395</name>
    <name evidence="1" type="ORF">BHE19_05545</name>
</gene>
<comment type="caution">
    <text evidence="1">The sequence shown here is derived from an EMBL/GenBank/DDBJ whole genome shotgun (WGS) entry which is preliminary data.</text>
</comment>
<dbReference type="EMBL" id="MUHG01000024">
    <property type="protein sequence ID" value="OXB17747.1"/>
    <property type="molecule type" value="Genomic_DNA"/>
</dbReference>
<keyword evidence="4" id="KW-1185">Reference proteome</keyword>
<proteinExistence type="predicted"/>
<dbReference type="Proteomes" id="UP000198319">
    <property type="component" value="Unassembled WGS sequence"/>
</dbReference>
<protein>
    <recommendedName>
        <fullName evidence="5">Phospholipase D-like domain-containing protein</fullName>
    </recommendedName>
</protein>
<name>A0A1S1J691_9FLAO</name>
<reference evidence="3" key="1">
    <citation type="submission" date="2016-09" db="EMBL/GenBank/DDBJ databases">
        <authorList>
            <person name="Chen S."/>
            <person name="Walker E."/>
        </authorList>
    </citation>
    <scope>NUCLEOTIDE SEQUENCE [LARGE SCALE GENOMIC DNA]</scope>
    <source>
        <strain evidence="3">MSU</strain>
    </source>
</reference>
<evidence type="ECO:0000313" key="3">
    <source>
        <dbReference type="Proteomes" id="UP000180252"/>
    </source>
</evidence>
<evidence type="ECO:0000313" key="4">
    <source>
        <dbReference type="Proteomes" id="UP000198319"/>
    </source>
</evidence>